<keyword evidence="2" id="KW-1185">Reference proteome</keyword>
<organism evidence="1 2">
    <name type="scientific">Flavisolibacter ginsenosidimutans</name>
    <dbReference type="NCBI Taxonomy" id="661481"/>
    <lineage>
        <taxon>Bacteria</taxon>
        <taxon>Pseudomonadati</taxon>
        <taxon>Bacteroidota</taxon>
        <taxon>Chitinophagia</taxon>
        <taxon>Chitinophagales</taxon>
        <taxon>Chitinophagaceae</taxon>
        <taxon>Flavisolibacter</taxon>
    </lineage>
</organism>
<gene>
    <name evidence="1" type="ORF">FSB75_07415</name>
</gene>
<dbReference type="KEGG" id="fgg:FSB75_07415"/>
<evidence type="ECO:0000313" key="1">
    <source>
        <dbReference type="EMBL" id="QEC55725.1"/>
    </source>
</evidence>
<dbReference type="AlphaFoldDB" id="A0A5B8UH80"/>
<sequence>MLKTSGLNFRKREVGSYIYCWWQFLKKTVYTVGQYQIDIYRDETFTKGSADNLHTYHIEHFDESEYIFPTMFGIKVFKDDKLVKSAIIGSIGGGTGIHKNSVIYEDTRVLICCSDSIFCLSIPDLSLLWRTQADQSCCFEIFKYQNDYIVHGELEISKLDKHGNILWQQSGADIFTTASGEHDFELTEDFIIATDFENKLYKFGYDGKNFTDMKQFS</sequence>
<dbReference type="EMBL" id="CP042433">
    <property type="protein sequence ID" value="QEC55725.1"/>
    <property type="molecule type" value="Genomic_DNA"/>
</dbReference>
<protein>
    <submittedName>
        <fullName evidence="1">Uncharacterized protein</fullName>
    </submittedName>
</protein>
<evidence type="ECO:0000313" key="2">
    <source>
        <dbReference type="Proteomes" id="UP000321204"/>
    </source>
</evidence>
<dbReference type="OrthoDB" id="334526at2"/>
<accession>A0A5B8UH80</accession>
<reference evidence="1 2" key="1">
    <citation type="journal article" date="2015" name="Int. J. Syst. Evol. Microbiol.">
        <title>Flavisolibacter ginsenosidimutans sp. nov., with ginsenoside-converting activity isolated from soil used for cultivating ginseng.</title>
        <authorList>
            <person name="Zhao Y."/>
            <person name="Liu Q."/>
            <person name="Kang M.S."/>
            <person name="Jin F."/>
            <person name="Yu H."/>
            <person name="Im W.T."/>
        </authorList>
    </citation>
    <scope>NUCLEOTIDE SEQUENCE [LARGE SCALE GENOMIC DNA]</scope>
    <source>
        <strain evidence="1 2">Gsoil 636</strain>
    </source>
</reference>
<dbReference type="Proteomes" id="UP000321204">
    <property type="component" value="Chromosome"/>
</dbReference>
<dbReference type="RefSeq" id="WP_146784969.1">
    <property type="nucleotide sequence ID" value="NZ_BAABIO010000001.1"/>
</dbReference>
<proteinExistence type="predicted"/>
<name>A0A5B8UH80_9BACT</name>